<dbReference type="GO" id="GO:0009341">
    <property type="term" value="C:beta-galactosidase complex"/>
    <property type="evidence" value="ECO:0007669"/>
    <property type="project" value="InterPro"/>
</dbReference>
<dbReference type="Proteomes" id="UP000187465">
    <property type="component" value="Unassembled WGS sequence"/>
</dbReference>
<accession>A0A1R0WZ92</accession>
<name>A0A1R0WZ92_9BACL</name>
<dbReference type="GO" id="GO:0004565">
    <property type="term" value="F:beta-galactosidase activity"/>
    <property type="evidence" value="ECO:0007669"/>
    <property type="project" value="InterPro"/>
</dbReference>
<gene>
    <name evidence="4" type="ORF">BJP51_28750</name>
</gene>
<dbReference type="EMBL" id="MKQP01000048">
    <property type="protein sequence ID" value="OMD24869.1"/>
    <property type="molecule type" value="Genomic_DNA"/>
</dbReference>
<dbReference type="GO" id="GO:0005975">
    <property type="term" value="P:carbohydrate metabolic process"/>
    <property type="evidence" value="ECO:0007669"/>
    <property type="project" value="InterPro"/>
</dbReference>
<evidence type="ECO:0000313" key="5">
    <source>
        <dbReference type="Proteomes" id="UP000187465"/>
    </source>
</evidence>
<dbReference type="InterPro" id="IPR017853">
    <property type="entry name" value="GH"/>
</dbReference>
<feature type="domain" description="Glycoside hydrolase family 42 N-terminal" evidence="3">
    <location>
        <begin position="422"/>
        <end position="639"/>
    </location>
</feature>
<dbReference type="AlphaFoldDB" id="A0A1R0WZ92"/>
<evidence type="ECO:0000256" key="1">
    <source>
        <dbReference type="ARBA" id="ARBA00022801"/>
    </source>
</evidence>
<dbReference type="InterPro" id="IPR013529">
    <property type="entry name" value="Glyco_hydro_42_N"/>
</dbReference>
<sequence length="667" mass="76286">MSLSVSFPMEWFKSDPHTQLTATSSEAFQLITTPEGGGIELQPGQLESAAWCDYGFVNAEVYHESHDVLVLLFSFYDRDHRVITYHVGILPGVRTKICLPLIHLNGEKLFLPRYPGVMQTVLRGDAGIDRKHITRFSIATLPSTTSRAVQISGLALSLTEPVFEYEQQPYIDDLGQLKGRGWPGKTVDAEALTDRLREERQLAAQVDHSGGDLSRYGGWKALRFAPTGYFRTEFDGSRWWFVDPEGYALFSTGMDCVGPACSMHVTGMEHLIPSLPEREGIYQEAWSQDGEEFSFEIANLITAFGAEWRSNWVAMTDFRLQQWGFNTIGNWSNDLFIKESQLPYVYPLVDFPMTEQSIFRDFPDVFSPEYERNAGSFAEQLLPLREDQRMVGYFMRNEPHWAFVDGLNLTGQMLKSPVRYASKKEFIRWLAEKYKTVEQLNMAWDSVFEEFEDLYDVSNVNVTGDNLTSAREVDYNQFNRIMIRRYVEVPACLCKQTDPNHLNLGMRYAWVGSDEVLEGCEWFDVFSMNCYQFSPDKEQIAQISGRLNKPVMIGEYHFGAAEGGMLAYGIRAVATQKERGEAYRYYVEQGAAIPQLIGVHYFQWNDQPVLGRYDGENYQIGVVDVCNRPYEPFVQAAKKAHDQMYQVRTGRTAPYNIVPIEIPKTGF</sequence>
<dbReference type="KEGG" id="pod:PODO_22460"/>
<keyword evidence="2" id="KW-0326">Glycosidase</keyword>
<keyword evidence="1" id="KW-0378">Hydrolase</keyword>
<evidence type="ECO:0000259" key="3">
    <source>
        <dbReference type="Pfam" id="PF02449"/>
    </source>
</evidence>
<dbReference type="RefSeq" id="WP_036683166.1">
    <property type="nucleotide sequence ID" value="NZ_JARLKA010000027.1"/>
</dbReference>
<dbReference type="Pfam" id="PF02449">
    <property type="entry name" value="Glyco_hydro_42"/>
    <property type="match status" value="1"/>
</dbReference>
<reference evidence="4 5" key="1">
    <citation type="submission" date="2016-10" db="EMBL/GenBank/DDBJ databases">
        <title>Paenibacillus species isolates.</title>
        <authorList>
            <person name="Beno S.M."/>
        </authorList>
    </citation>
    <scope>NUCLEOTIDE SEQUENCE [LARGE SCALE GENOMIC DNA]</scope>
    <source>
        <strain evidence="4 5">FSL H7-0604</strain>
    </source>
</reference>
<organism evidence="4 5">
    <name type="scientific">Paenibacillus odorifer</name>
    <dbReference type="NCBI Taxonomy" id="189426"/>
    <lineage>
        <taxon>Bacteria</taxon>
        <taxon>Bacillati</taxon>
        <taxon>Bacillota</taxon>
        <taxon>Bacilli</taxon>
        <taxon>Bacillales</taxon>
        <taxon>Paenibacillaceae</taxon>
        <taxon>Paenibacillus</taxon>
    </lineage>
</organism>
<comment type="caution">
    <text evidence="4">The sequence shown here is derived from an EMBL/GenBank/DDBJ whole genome shotgun (WGS) entry which is preliminary data.</text>
</comment>
<dbReference type="SUPFAM" id="SSF51445">
    <property type="entry name" value="(Trans)glycosidases"/>
    <property type="match status" value="1"/>
</dbReference>
<proteinExistence type="predicted"/>
<evidence type="ECO:0000313" key="4">
    <source>
        <dbReference type="EMBL" id="OMD24869.1"/>
    </source>
</evidence>
<protein>
    <recommendedName>
        <fullName evidence="3">Glycoside hydrolase family 42 N-terminal domain-containing protein</fullName>
    </recommendedName>
</protein>
<dbReference type="Gene3D" id="3.20.20.80">
    <property type="entry name" value="Glycosidases"/>
    <property type="match status" value="1"/>
</dbReference>
<evidence type="ECO:0000256" key="2">
    <source>
        <dbReference type="ARBA" id="ARBA00023295"/>
    </source>
</evidence>